<dbReference type="Proteomes" id="UP001302812">
    <property type="component" value="Unassembled WGS sequence"/>
</dbReference>
<accession>A0AAN6TGZ9</accession>
<feature type="region of interest" description="Disordered" evidence="2">
    <location>
        <begin position="932"/>
        <end position="983"/>
    </location>
</feature>
<dbReference type="PRINTS" id="PR01217">
    <property type="entry name" value="PRICHEXTENSN"/>
</dbReference>
<name>A0AAN6TGZ9_9PEZI</name>
<organism evidence="3 4">
    <name type="scientific">Canariomyces notabilis</name>
    <dbReference type="NCBI Taxonomy" id="2074819"/>
    <lineage>
        <taxon>Eukaryota</taxon>
        <taxon>Fungi</taxon>
        <taxon>Dikarya</taxon>
        <taxon>Ascomycota</taxon>
        <taxon>Pezizomycotina</taxon>
        <taxon>Sordariomycetes</taxon>
        <taxon>Sordariomycetidae</taxon>
        <taxon>Sordariales</taxon>
        <taxon>Chaetomiaceae</taxon>
        <taxon>Canariomyces</taxon>
    </lineage>
</organism>
<feature type="region of interest" description="Disordered" evidence="2">
    <location>
        <begin position="588"/>
        <end position="609"/>
    </location>
</feature>
<keyword evidence="4" id="KW-1185">Reference proteome</keyword>
<evidence type="ECO:0000256" key="2">
    <source>
        <dbReference type="SAM" id="MobiDB-lite"/>
    </source>
</evidence>
<feature type="region of interest" description="Disordered" evidence="2">
    <location>
        <begin position="862"/>
        <end position="918"/>
    </location>
</feature>
<reference evidence="3" key="2">
    <citation type="submission" date="2023-05" db="EMBL/GenBank/DDBJ databases">
        <authorList>
            <consortium name="Lawrence Berkeley National Laboratory"/>
            <person name="Steindorff A."/>
            <person name="Hensen N."/>
            <person name="Bonometti L."/>
            <person name="Westerberg I."/>
            <person name="Brannstrom I.O."/>
            <person name="Guillou S."/>
            <person name="Cros-Aarteil S."/>
            <person name="Calhoun S."/>
            <person name="Haridas S."/>
            <person name="Kuo A."/>
            <person name="Mondo S."/>
            <person name="Pangilinan J."/>
            <person name="Riley R."/>
            <person name="Labutti K."/>
            <person name="Andreopoulos B."/>
            <person name="Lipzen A."/>
            <person name="Chen C."/>
            <person name="Yanf M."/>
            <person name="Daum C."/>
            <person name="Ng V."/>
            <person name="Clum A."/>
            <person name="Ohm R."/>
            <person name="Martin F."/>
            <person name="Silar P."/>
            <person name="Natvig D."/>
            <person name="Lalanne C."/>
            <person name="Gautier V."/>
            <person name="Ament-Velasquez S.L."/>
            <person name="Kruys A."/>
            <person name="Hutchinson M.I."/>
            <person name="Powell A.J."/>
            <person name="Barry K."/>
            <person name="Miller A.N."/>
            <person name="Grigoriev I.V."/>
            <person name="Debuchy R."/>
            <person name="Gladieux P."/>
            <person name="Thoren M.H."/>
            <person name="Johannesson H."/>
        </authorList>
    </citation>
    <scope>NUCLEOTIDE SEQUENCE</scope>
    <source>
        <strain evidence="3">CBS 508.74</strain>
    </source>
</reference>
<dbReference type="GeneID" id="89935466"/>
<feature type="compositionally biased region" description="Low complexity" evidence="2">
    <location>
        <begin position="963"/>
        <end position="983"/>
    </location>
</feature>
<evidence type="ECO:0000256" key="1">
    <source>
        <dbReference type="ARBA" id="ARBA00022581"/>
    </source>
</evidence>
<dbReference type="PANTHER" id="PTHR13037">
    <property type="entry name" value="FORMIN"/>
    <property type="match status" value="1"/>
</dbReference>
<dbReference type="RefSeq" id="XP_064671857.1">
    <property type="nucleotide sequence ID" value="XM_064811341.1"/>
</dbReference>
<feature type="compositionally biased region" description="Polar residues" evidence="2">
    <location>
        <begin position="299"/>
        <end position="309"/>
    </location>
</feature>
<feature type="region of interest" description="Disordered" evidence="2">
    <location>
        <begin position="296"/>
        <end position="355"/>
    </location>
</feature>
<feature type="compositionally biased region" description="Polar residues" evidence="2">
    <location>
        <begin position="708"/>
        <end position="726"/>
    </location>
</feature>
<protein>
    <submittedName>
        <fullName evidence="3">Uncharacterized protein</fullName>
    </submittedName>
</protein>
<feature type="compositionally biased region" description="Low complexity" evidence="2">
    <location>
        <begin position="873"/>
        <end position="888"/>
    </location>
</feature>
<feature type="region of interest" description="Disordered" evidence="2">
    <location>
        <begin position="548"/>
        <end position="571"/>
    </location>
</feature>
<keyword evidence="1" id="KW-0945">Host-virus interaction</keyword>
<evidence type="ECO:0000313" key="3">
    <source>
        <dbReference type="EMBL" id="KAK4114287.1"/>
    </source>
</evidence>
<feature type="compositionally biased region" description="Pro residues" evidence="2">
    <location>
        <begin position="549"/>
        <end position="565"/>
    </location>
</feature>
<feature type="region of interest" description="Disordered" evidence="2">
    <location>
        <begin position="795"/>
        <end position="824"/>
    </location>
</feature>
<evidence type="ECO:0000313" key="4">
    <source>
        <dbReference type="Proteomes" id="UP001302812"/>
    </source>
</evidence>
<dbReference type="PANTHER" id="PTHR13037:SF24">
    <property type="entry name" value="POLYCOMB PROTEIN PCL-RELATED"/>
    <property type="match status" value="1"/>
</dbReference>
<feature type="region of interest" description="Disordered" evidence="2">
    <location>
        <begin position="706"/>
        <end position="727"/>
    </location>
</feature>
<reference evidence="3" key="1">
    <citation type="journal article" date="2023" name="Mol. Phylogenet. Evol.">
        <title>Genome-scale phylogeny and comparative genomics of the fungal order Sordariales.</title>
        <authorList>
            <person name="Hensen N."/>
            <person name="Bonometti L."/>
            <person name="Westerberg I."/>
            <person name="Brannstrom I.O."/>
            <person name="Guillou S."/>
            <person name="Cros-Aarteil S."/>
            <person name="Calhoun S."/>
            <person name="Haridas S."/>
            <person name="Kuo A."/>
            <person name="Mondo S."/>
            <person name="Pangilinan J."/>
            <person name="Riley R."/>
            <person name="LaButti K."/>
            <person name="Andreopoulos B."/>
            <person name="Lipzen A."/>
            <person name="Chen C."/>
            <person name="Yan M."/>
            <person name="Daum C."/>
            <person name="Ng V."/>
            <person name="Clum A."/>
            <person name="Steindorff A."/>
            <person name="Ohm R.A."/>
            <person name="Martin F."/>
            <person name="Silar P."/>
            <person name="Natvig D.O."/>
            <person name="Lalanne C."/>
            <person name="Gautier V."/>
            <person name="Ament-Velasquez S.L."/>
            <person name="Kruys A."/>
            <person name="Hutchinson M.I."/>
            <person name="Powell A.J."/>
            <person name="Barry K."/>
            <person name="Miller A.N."/>
            <person name="Grigoriev I.V."/>
            <person name="Debuchy R."/>
            <person name="Gladieux P."/>
            <person name="Hiltunen Thoren M."/>
            <person name="Johannesson H."/>
        </authorList>
    </citation>
    <scope>NUCLEOTIDE SEQUENCE</scope>
    <source>
        <strain evidence="3">CBS 508.74</strain>
    </source>
</reference>
<dbReference type="EMBL" id="MU853337">
    <property type="protein sequence ID" value="KAK4114287.1"/>
    <property type="molecule type" value="Genomic_DNA"/>
</dbReference>
<feature type="region of interest" description="Disordered" evidence="2">
    <location>
        <begin position="1"/>
        <end position="77"/>
    </location>
</feature>
<dbReference type="AlphaFoldDB" id="A0AAN6TGZ9"/>
<feature type="region of interest" description="Disordered" evidence="2">
    <location>
        <begin position="253"/>
        <end position="279"/>
    </location>
</feature>
<proteinExistence type="predicted"/>
<gene>
    <name evidence="3" type="ORF">N656DRAFT_706260</name>
</gene>
<comment type="caution">
    <text evidence="3">The sequence shown here is derived from an EMBL/GenBank/DDBJ whole genome shotgun (WGS) entry which is preliminary data.</text>
</comment>
<feature type="compositionally biased region" description="Basic residues" evidence="2">
    <location>
        <begin position="44"/>
        <end position="57"/>
    </location>
</feature>
<sequence length="983" mass="105573">MSQQSFLAVDLPEVDDAASEDAPLAQRASPARATTTTTAGGGRGRGRGRWSRAKPKIAKPAQPKAASGRGRRQKVYDSAKAQAAHERSLELKQAFSTLIKVVKPAVQEIGDRAINELLEDPTAYEKVPEFSAAQDFLRERHEDTLRLCDARLETGLKMAEKVYHAQCEAEHQSYNSRVSDLCDERYGQLLQQLELLEYVYDNNLPVDVKVSQEEADNQGVFYQTRDGVEVPFSGDSISKLMTKPQTLPLEATKRKADGQPAGQPAAKIAATAKDEDSVPQMPRHTAAMLGAVEALEPTGDNTPDSASNAPSPPIDPAEDAAVGPLDQLRSSGEPSAADGPDLPLPRGASSPDEYGVRLISRRPTRMDVPNNRIMVPNIFDWDDLDIGFRDSTNCAQKGATKQRRGKYLGKAGSNYMFIDRRVGIWDSTLAAGELDEELVKKHSLHPNLGIFLPNSTNEQEPPEPLVNGWKPVVLVAPNGDMIHASRTIEAARMERETQKVEAKLQVANNLRRFCEELGISEEEIAPDQALLDRNREKMLAARGIAPAAVIPPEPSPAPAPAPAAPEPTQEDVAGFAQSVEEILNAAAAAEAEDEATRTAAAKRSQPSRPYDAIRDVFTDSPPTRQASPPAVQDARVPVPVDTGALSFLADTALSDAPPAANIIQPNEFLRTTLNPQPPTYHPPPRPSIQEYIGAVSAPAQVPMPTPPATTHLSQPITSRTPFSSTGLAKGLPALRPMRSLMNDPLPEPQNNAALLPGNMVVSNSGAYYPPAPGRAFHNGYSIQEPVPPMQQVMPPHPITTPLQAPPMAGQPLASGPQRQMSPYSVSPPPYHQTLALPLASAPAPVQATAPVPILPQGAQTAVLPPGATVMPTPRSRPGSSSAPSAAAGNPPPPPSAKYRKLEPAPTPPHRLSYPGSGTELKTVQFDYREHIKDYTPVEAPPRHGPTQIRGWTHNNLRRQQRISSSSSSARGEANGNANSNEPA</sequence>